<evidence type="ECO:0000313" key="2">
    <source>
        <dbReference type="EMBL" id="UZF86123.1"/>
    </source>
</evidence>
<keyword evidence="1" id="KW-0732">Signal</keyword>
<dbReference type="AlphaFoldDB" id="A0A9E7ZJQ5"/>
<dbReference type="EMBL" id="CP102774">
    <property type="protein sequence ID" value="UZF86123.1"/>
    <property type="molecule type" value="Genomic_DNA"/>
</dbReference>
<dbReference type="Pfam" id="PF06776">
    <property type="entry name" value="IalB"/>
    <property type="match status" value="1"/>
</dbReference>
<dbReference type="Gene3D" id="2.60.40.1880">
    <property type="entry name" value="Invasion associated locus B (IalB) protein"/>
    <property type="match status" value="1"/>
</dbReference>
<accession>A0A9E7ZJQ5</accession>
<reference evidence="2" key="1">
    <citation type="submission" date="2022-08" db="EMBL/GenBank/DDBJ databases">
        <title>Complete Genome Sequences of 2 Bosea sp. soil isolates.</title>
        <authorList>
            <person name="Alvarez Arevalo M."/>
            <person name="Sterndorff E.B."/>
            <person name="Faurdal D."/>
            <person name="Joergensen T.S."/>
            <person name="Weber T."/>
        </authorList>
    </citation>
    <scope>NUCLEOTIDE SEQUENCE</scope>
    <source>
        <strain evidence="2">NBC_00436</strain>
    </source>
</reference>
<name>A0A9E7ZJQ5_9HYPH</name>
<organism evidence="2">
    <name type="scientific">Bosea sp. NBC_00436</name>
    <dbReference type="NCBI Taxonomy" id="2969620"/>
    <lineage>
        <taxon>Bacteria</taxon>
        <taxon>Pseudomonadati</taxon>
        <taxon>Pseudomonadota</taxon>
        <taxon>Alphaproteobacteria</taxon>
        <taxon>Hyphomicrobiales</taxon>
        <taxon>Boseaceae</taxon>
        <taxon>Bosea</taxon>
    </lineage>
</organism>
<dbReference type="InterPro" id="IPR010642">
    <property type="entry name" value="Invasion_prot_B"/>
</dbReference>
<gene>
    <name evidence="2" type="ORF">NWE54_20285</name>
</gene>
<sequence length="171" mass="18233">MFKTALSAACLVALTSTGVQAAGPTSLGQFGDWNAAAYAKGDLARCFIMSKPSSEEPSNLRHGEVFFFVQTGEKASATESSFQTGYDFARNSVVTVTIGDDSFRMLTEGSNAWLERLEREPALLAAMRAGSTMTLEARSLRGNVTTYTFSLAGVTAASRMLARCNTDATQS</sequence>
<dbReference type="InterPro" id="IPR038696">
    <property type="entry name" value="IalB_sf"/>
</dbReference>
<proteinExistence type="predicted"/>
<feature type="signal peptide" evidence="1">
    <location>
        <begin position="1"/>
        <end position="21"/>
    </location>
</feature>
<feature type="chain" id="PRO_5038433972" evidence="1">
    <location>
        <begin position="22"/>
        <end position="171"/>
    </location>
</feature>
<protein>
    <submittedName>
        <fullName evidence="2">Invasion associated locus B family protein</fullName>
    </submittedName>
</protein>
<evidence type="ECO:0000256" key="1">
    <source>
        <dbReference type="SAM" id="SignalP"/>
    </source>
</evidence>